<feature type="region of interest" description="Disordered" evidence="1">
    <location>
        <begin position="1"/>
        <end position="35"/>
    </location>
</feature>
<name>A0A9Q3FUW4_9BASI</name>
<dbReference type="EMBL" id="AVOT02048792">
    <property type="protein sequence ID" value="MBW0543977.1"/>
    <property type="molecule type" value="Genomic_DNA"/>
</dbReference>
<dbReference type="Proteomes" id="UP000765509">
    <property type="component" value="Unassembled WGS sequence"/>
</dbReference>
<dbReference type="AlphaFoldDB" id="A0A9Q3FUW4"/>
<protein>
    <submittedName>
        <fullName evidence="2">Uncharacterized protein</fullName>
    </submittedName>
</protein>
<keyword evidence="3" id="KW-1185">Reference proteome</keyword>
<feature type="compositionally biased region" description="Polar residues" evidence="1">
    <location>
        <begin position="15"/>
        <end position="28"/>
    </location>
</feature>
<evidence type="ECO:0000313" key="3">
    <source>
        <dbReference type="Proteomes" id="UP000765509"/>
    </source>
</evidence>
<accession>A0A9Q3FUW4</accession>
<organism evidence="2 3">
    <name type="scientific">Austropuccinia psidii MF-1</name>
    <dbReference type="NCBI Taxonomy" id="1389203"/>
    <lineage>
        <taxon>Eukaryota</taxon>
        <taxon>Fungi</taxon>
        <taxon>Dikarya</taxon>
        <taxon>Basidiomycota</taxon>
        <taxon>Pucciniomycotina</taxon>
        <taxon>Pucciniomycetes</taxon>
        <taxon>Pucciniales</taxon>
        <taxon>Sphaerophragmiaceae</taxon>
        <taxon>Austropuccinia</taxon>
    </lineage>
</organism>
<proteinExistence type="predicted"/>
<gene>
    <name evidence="2" type="ORF">O181_083692</name>
</gene>
<evidence type="ECO:0000313" key="2">
    <source>
        <dbReference type="EMBL" id="MBW0543977.1"/>
    </source>
</evidence>
<reference evidence="2" key="1">
    <citation type="submission" date="2021-03" db="EMBL/GenBank/DDBJ databases">
        <title>Draft genome sequence of rust myrtle Austropuccinia psidii MF-1, a brazilian biotype.</title>
        <authorList>
            <person name="Quecine M.C."/>
            <person name="Pachon D.M.R."/>
            <person name="Bonatelli M.L."/>
            <person name="Correr F.H."/>
            <person name="Franceschini L.M."/>
            <person name="Leite T.F."/>
            <person name="Margarido G.R.A."/>
            <person name="Almeida C.A."/>
            <person name="Ferrarezi J.A."/>
            <person name="Labate C.A."/>
        </authorList>
    </citation>
    <scope>NUCLEOTIDE SEQUENCE</scope>
    <source>
        <strain evidence="2">MF-1</strain>
    </source>
</reference>
<sequence>MVSPVRPSPIPQPRNSPMVTSYQLQPVASSSRRREKLSRLPFSAAQVFQKREHWPIQVTREDLNRENESKDAMARFFRRVSRNSREVIVYANDRMIPDTASEEMECKFAWYEDELIHDFQRAFDYFCRDK</sequence>
<feature type="compositionally biased region" description="Pro residues" evidence="1">
    <location>
        <begin position="1"/>
        <end position="14"/>
    </location>
</feature>
<comment type="caution">
    <text evidence="2">The sequence shown here is derived from an EMBL/GenBank/DDBJ whole genome shotgun (WGS) entry which is preliminary data.</text>
</comment>
<evidence type="ECO:0000256" key="1">
    <source>
        <dbReference type="SAM" id="MobiDB-lite"/>
    </source>
</evidence>